<evidence type="ECO:0000256" key="6">
    <source>
        <dbReference type="ARBA" id="ARBA00022989"/>
    </source>
</evidence>
<dbReference type="FunFam" id="2.60.40.10:FF:000028">
    <property type="entry name" value="Neuronal cell adhesion molecule"/>
    <property type="match status" value="2"/>
</dbReference>
<proteinExistence type="predicted"/>
<evidence type="ECO:0008006" key="16">
    <source>
        <dbReference type="Google" id="ProtNLM"/>
    </source>
</evidence>
<keyword evidence="4" id="KW-0677">Repeat</keyword>
<dbReference type="SUPFAM" id="SSF49265">
    <property type="entry name" value="Fibronectin type III"/>
    <property type="match status" value="3"/>
</dbReference>
<feature type="region of interest" description="Disordered" evidence="10">
    <location>
        <begin position="677"/>
        <end position="698"/>
    </location>
</feature>
<dbReference type="InterPro" id="IPR056754">
    <property type="entry name" value="DSCAM/DSCAML_C"/>
</dbReference>
<dbReference type="GO" id="GO:0098609">
    <property type="term" value="P:cell-cell adhesion"/>
    <property type="evidence" value="ECO:0007669"/>
    <property type="project" value="TreeGrafter"/>
</dbReference>
<evidence type="ECO:0000256" key="1">
    <source>
        <dbReference type="ARBA" id="ARBA00004167"/>
    </source>
</evidence>
<dbReference type="GO" id="GO:0016020">
    <property type="term" value="C:membrane"/>
    <property type="evidence" value="ECO:0007669"/>
    <property type="project" value="UniProtKB-SubCell"/>
</dbReference>
<organism evidence="14 15">
    <name type="scientific">Euphydryas editha</name>
    <name type="common">Edith's checkerspot</name>
    <dbReference type="NCBI Taxonomy" id="104508"/>
    <lineage>
        <taxon>Eukaryota</taxon>
        <taxon>Metazoa</taxon>
        <taxon>Ecdysozoa</taxon>
        <taxon>Arthropoda</taxon>
        <taxon>Hexapoda</taxon>
        <taxon>Insecta</taxon>
        <taxon>Pterygota</taxon>
        <taxon>Neoptera</taxon>
        <taxon>Endopterygota</taxon>
        <taxon>Lepidoptera</taxon>
        <taxon>Glossata</taxon>
        <taxon>Ditrysia</taxon>
        <taxon>Papilionoidea</taxon>
        <taxon>Nymphalidae</taxon>
        <taxon>Nymphalinae</taxon>
        <taxon>Euphydryas</taxon>
    </lineage>
</organism>
<name>A0AAU9US25_EUPED</name>
<dbReference type="GO" id="GO:0048812">
    <property type="term" value="P:neuron projection morphogenesis"/>
    <property type="evidence" value="ECO:0007669"/>
    <property type="project" value="UniProtKB-ARBA"/>
</dbReference>
<feature type="domain" description="Ig-like" evidence="12">
    <location>
        <begin position="953"/>
        <end position="1038"/>
    </location>
</feature>
<keyword evidence="8" id="KW-1015">Disulfide bond</keyword>
<feature type="domain" description="Ig-like" evidence="12">
    <location>
        <begin position="198"/>
        <end position="287"/>
    </location>
</feature>
<evidence type="ECO:0000256" key="2">
    <source>
        <dbReference type="ARBA" id="ARBA00022692"/>
    </source>
</evidence>
<evidence type="ECO:0000256" key="3">
    <source>
        <dbReference type="ARBA" id="ARBA00022729"/>
    </source>
</evidence>
<dbReference type="PROSITE" id="PS50835">
    <property type="entry name" value="IG_LIKE"/>
    <property type="match status" value="6"/>
</dbReference>
<keyword evidence="3" id="KW-0732">Signal</keyword>
<keyword evidence="6 11" id="KW-1133">Transmembrane helix</keyword>
<evidence type="ECO:0000256" key="7">
    <source>
        <dbReference type="ARBA" id="ARBA00023136"/>
    </source>
</evidence>
<dbReference type="InterPro" id="IPR003598">
    <property type="entry name" value="Ig_sub2"/>
</dbReference>
<dbReference type="Proteomes" id="UP001153954">
    <property type="component" value="Unassembled WGS sequence"/>
</dbReference>
<gene>
    <name evidence="14" type="ORF">EEDITHA_LOCUS16676</name>
</gene>
<dbReference type="CDD" id="cd00063">
    <property type="entry name" value="FN3"/>
    <property type="match status" value="5"/>
</dbReference>
<feature type="region of interest" description="Disordered" evidence="10">
    <location>
        <begin position="1393"/>
        <end position="1422"/>
    </location>
</feature>
<dbReference type="Gene3D" id="2.60.40.10">
    <property type="entry name" value="Immunoglobulins"/>
    <property type="match status" value="11"/>
</dbReference>
<feature type="compositionally biased region" description="Low complexity" evidence="10">
    <location>
        <begin position="1403"/>
        <end position="1412"/>
    </location>
</feature>
<feature type="domain" description="Ig-like" evidence="12">
    <location>
        <begin position="292"/>
        <end position="413"/>
    </location>
</feature>
<evidence type="ECO:0000256" key="4">
    <source>
        <dbReference type="ARBA" id="ARBA00022737"/>
    </source>
</evidence>
<keyword evidence="15" id="KW-1185">Reference proteome</keyword>
<dbReference type="InterPro" id="IPR036116">
    <property type="entry name" value="FN3_sf"/>
</dbReference>
<dbReference type="SMART" id="SM00060">
    <property type="entry name" value="FN3"/>
    <property type="match status" value="6"/>
</dbReference>
<evidence type="ECO:0000256" key="9">
    <source>
        <dbReference type="ARBA" id="ARBA00023319"/>
    </source>
</evidence>
<accession>A0AAU9US25</accession>
<keyword evidence="5" id="KW-0130">Cell adhesion</keyword>
<dbReference type="PROSITE" id="PS50853">
    <property type="entry name" value="FN3"/>
    <property type="match status" value="5"/>
</dbReference>
<comment type="subcellular location">
    <subcellularLocation>
        <location evidence="1">Membrane</location>
        <topology evidence="1">Single-pass membrane protein</topology>
    </subcellularLocation>
</comment>
<dbReference type="InterPro" id="IPR003961">
    <property type="entry name" value="FN3_dom"/>
</dbReference>
<feature type="region of interest" description="Disordered" evidence="10">
    <location>
        <begin position="830"/>
        <end position="850"/>
    </location>
</feature>
<protein>
    <recommendedName>
        <fullName evidence="16">Down syndrome cell adhesion molecule-like protein Dscam2</fullName>
    </recommendedName>
</protein>
<keyword evidence="9" id="KW-0393">Immunoglobulin domain</keyword>
<dbReference type="InterPro" id="IPR013783">
    <property type="entry name" value="Ig-like_fold"/>
</dbReference>
<feature type="domain" description="Fibronectin type-III" evidence="13">
    <location>
        <begin position="633"/>
        <end position="747"/>
    </location>
</feature>
<keyword evidence="2 11" id="KW-0812">Transmembrane</keyword>
<feature type="domain" description="Fibronectin type-III" evidence="13">
    <location>
        <begin position="521"/>
        <end position="628"/>
    </location>
</feature>
<keyword evidence="7 11" id="KW-0472">Membrane</keyword>
<feature type="domain" description="Ig-like" evidence="12">
    <location>
        <begin position="7"/>
        <end position="103"/>
    </location>
</feature>
<dbReference type="SUPFAM" id="SSF48726">
    <property type="entry name" value="Immunoglobulin"/>
    <property type="match status" value="6"/>
</dbReference>
<dbReference type="CDD" id="cd00096">
    <property type="entry name" value="Ig"/>
    <property type="match status" value="1"/>
</dbReference>
<dbReference type="InterPro" id="IPR003599">
    <property type="entry name" value="Ig_sub"/>
</dbReference>
<feature type="transmembrane region" description="Helical" evidence="11">
    <location>
        <begin position="1274"/>
        <end position="1301"/>
    </location>
</feature>
<feature type="domain" description="Ig-like" evidence="12">
    <location>
        <begin position="417"/>
        <end position="502"/>
    </location>
</feature>
<dbReference type="InterPro" id="IPR036179">
    <property type="entry name" value="Ig-like_dom_sf"/>
</dbReference>
<feature type="domain" description="Fibronectin type-III" evidence="13">
    <location>
        <begin position="752"/>
        <end position="851"/>
    </location>
</feature>
<dbReference type="SMART" id="SM00408">
    <property type="entry name" value="IGc2"/>
    <property type="match status" value="6"/>
</dbReference>
<feature type="domain" description="Fibronectin type-III" evidence="13">
    <location>
        <begin position="852"/>
        <end position="956"/>
    </location>
</feature>
<dbReference type="Pfam" id="PF00041">
    <property type="entry name" value="fn3"/>
    <property type="match status" value="4"/>
</dbReference>
<dbReference type="PANTHER" id="PTHR44170">
    <property type="entry name" value="PROTEIN SIDEKICK"/>
    <property type="match status" value="1"/>
</dbReference>
<reference evidence="14" key="1">
    <citation type="submission" date="2022-03" db="EMBL/GenBank/DDBJ databases">
        <authorList>
            <person name="Tunstrom K."/>
        </authorList>
    </citation>
    <scope>NUCLEOTIDE SEQUENCE</scope>
</reference>
<evidence type="ECO:0000256" key="11">
    <source>
        <dbReference type="SAM" id="Phobius"/>
    </source>
</evidence>
<dbReference type="FunFam" id="2.60.40.10:FF:000017">
    <property type="entry name" value="Down syndrome cell adhesion molecule b"/>
    <property type="match status" value="1"/>
</dbReference>
<evidence type="ECO:0000256" key="8">
    <source>
        <dbReference type="ARBA" id="ARBA00023157"/>
    </source>
</evidence>
<evidence type="ECO:0000259" key="13">
    <source>
        <dbReference type="PROSITE" id="PS50853"/>
    </source>
</evidence>
<feature type="domain" description="Fibronectin type-III" evidence="13">
    <location>
        <begin position="1044"/>
        <end position="1151"/>
    </location>
</feature>
<evidence type="ECO:0000256" key="10">
    <source>
        <dbReference type="SAM" id="MobiDB-lite"/>
    </source>
</evidence>
<dbReference type="FunFam" id="2.60.40.10:FF:000333">
    <property type="entry name" value="Down syndrome cell adhesion molecule"/>
    <property type="match status" value="1"/>
</dbReference>
<feature type="region of interest" description="Disordered" evidence="10">
    <location>
        <begin position="1448"/>
        <end position="1496"/>
    </location>
</feature>
<dbReference type="PANTHER" id="PTHR44170:SF56">
    <property type="entry name" value="FIBRONECTIN TYPE-III DOMAIN-CONTAINING PROTEIN"/>
    <property type="match status" value="1"/>
</dbReference>
<evidence type="ECO:0000256" key="5">
    <source>
        <dbReference type="ARBA" id="ARBA00022889"/>
    </source>
</evidence>
<dbReference type="EMBL" id="CAKOGL010000025">
    <property type="protein sequence ID" value="CAH2101978.1"/>
    <property type="molecule type" value="Genomic_DNA"/>
</dbReference>
<evidence type="ECO:0000313" key="15">
    <source>
        <dbReference type="Proteomes" id="UP001153954"/>
    </source>
</evidence>
<dbReference type="Pfam" id="PF25059">
    <property type="entry name" value="FN3_DSCAM-DSCAML_C"/>
    <property type="match status" value="1"/>
</dbReference>
<comment type="caution">
    <text evidence="14">The sequence shown here is derived from an EMBL/GenBank/DDBJ whole genome shotgun (WGS) entry which is preliminary data.</text>
</comment>
<dbReference type="Pfam" id="PF13927">
    <property type="entry name" value="Ig_3"/>
    <property type="match status" value="4"/>
</dbReference>
<sequence length="1526" mass="161861">MRLDSPPELQYTFIEQALRAGGSVALRCIAAAAPPARISWLLDGQPLDHYLAHHRYSISEEASVQGEVVSILNVTSATAADGGRYTCRASNPLGAVEHSARLNIYGPPSIRPMSTVRAVAGENLTLHCPYAGYPISSVSWRRRGAAALGGGGRVAARGATLRLTPAQPHDAGHYACSAAAPAGPAATRDVEIQVRNPPKISPFMFSSELTEGSSVQVLCGVSSGDKPVYFSWLKDGSSIPPNLQIEEKSLNEFSLLMFPELSARHSGAYTCRVSNHAATVNYTATLSVKVAPAWITEPLDSAVLLGAPLLLECVAKGYPTPVVTWYRKIGEGINGIENSDRWEVAGSEWGTEGDQFKPTVGLANIPREVGNGHASVGSAAVTARAAGRSHQGLYRCIADNGVGPPLVKHVNVTIHEPAHFGLSSETVRNTTSVRGRSVVLTCLALGDAPLTVHWSHRGNKLDLDSYRWTISEVRTSEGVRSSLQLRAAERQDAGEYRCHARNQYGRSDLLMFLHVEEPPDVPRSLQLWGAGSRWVRVRWLAPPAPRTHFAALCTPLHALPAPEHSTHHYNLSLDATHSERFDEDGFKLLSAKLEGLRPAAAYSLRIVASNHVGQSPHSDALLFTTLEEAPSGSPQNVRVRPINTGELHVSWSAPAQDVWNGELLGYAISWREIGRPAEGGAVEGGEAEGGREDGARAGTEVARGWSSAELTLGGLRQFARYAVSTRAFNRAGPGPPSSTAYATTADGVPEEPPNSVTCEALSARSLRVRWLPPSQSHAQTIRGYDLHYAPLHFSQTWRGAVGAEAARAAAGGEALLQGLRAATNYSVSVRARSERGAGPPSPPAHCRTRDDVPSAPELIRALPAGPDAVRVSWIAPAERGGRLTHYTLYTRELGKVGGEWSQRVEAVEDGEEGENEIWHELRGLRERAVYEFWIRAATAAGAGPASRAVSAAPSQLMSARISSLGRLVTAAVGSRIRLRCSALGIPPITRRWVPLPHAHTITDTGDLIIHKVEQQSALNYTCSVRNAAGGDTAVFALRVIRPPAPPAPRLARADTHALHLAWDPPADGGAPVLGYTVWWWRGWESGGLRSDNAVSGSIDASARWWRVGGEARGAALRGLACGAPYRVAMRAHNAVGASPHSRAVTLRTRGDKAKAPAGKECIWSNSTALRVALLAWGGRCAVARFSLALRPASGGAWTDLPTDGEIAEASNLEPGTWYEIRILAHSPAGDTPALYKAATHTMNGERIGEPIELPIEARMSAADGTGDVSAAGAWWANGAGAAAALLGVALSALLAAAALLACRRRAARSHHVHVPHEGHNQPLYVAQPTQTNGKTITPPDDDLHEISPYATFSMSSGATAGECGARAGAGAGAAADGARSCALHLRSFARDPLELAAPPPRPHLLAHPNDYGSARDSDSESSGSPCAACAAELYRLPAARLSDTLPAGGAAGAGAAESSTEDGSYGGAARPREPQRPRARRRDHSRAPHQPTVSSLLSLVPPPVLAHSLAVLRRYFSTAAQRRGAL</sequence>
<dbReference type="InterPro" id="IPR007110">
    <property type="entry name" value="Ig-like_dom"/>
</dbReference>
<feature type="domain" description="Ig-like" evidence="12">
    <location>
        <begin position="108"/>
        <end position="193"/>
    </location>
</feature>
<dbReference type="SMART" id="SM00409">
    <property type="entry name" value="IG"/>
    <property type="match status" value="6"/>
</dbReference>
<evidence type="ECO:0000259" key="12">
    <source>
        <dbReference type="PROSITE" id="PS50835"/>
    </source>
</evidence>
<evidence type="ECO:0000313" key="14">
    <source>
        <dbReference type="EMBL" id="CAH2101978.1"/>
    </source>
</evidence>